<dbReference type="Proteomes" id="UP000274593">
    <property type="component" value="Chromosome"/>
</dbReference>
<gene>
    <name evidence="2" type="ORF">D6T69_08645</name>
</gene>
<feature type="transmembrane region" description="Helical" evidence="1">
    <location>
        <begin position="12"/>
        <end position="33"/>
    </location>
</feature>
<protein>
    <submittedName>
        <fullName evidence="2">Uncharacterized protein</fullName>
    </submittedName>
</protein>
<keyword evidence="1" id="KW-0812">Transmembrane</keyword>
<keyword evidence="1" id="KW-0472">Membrane</keyword>
<organism evidence="2 3">
    <name type="scientific">Tenacibaculum singaporense</name>
    <dbReference type="NCBI Taxonomy" id="2358479"/>
    <lineage>
        <taxon>Bacteria</taxon>
        <taxon>Pseudomonadati</taxon>
        <taxon>Bacteroidota</taxon>
        <taxon>Flavobacteriia</taxon>
        <taxon>Flavobacteriales</taxon>
        <taxon>Flavobacteriaceae</taxon>
        <taxon>Tenacibaculum</taxon>
    </lineage>
</organism>
<dbReference type="EMBL" id="CP032548">
    <property type="protein sequence ID" value="AZJ35588.1"/>
    <property type="molecule type" value="Genomic_DNA"/>
</dbReference>
<proteinExistence type="predicted"/>
<accession>A0A3Q8RNE6</accession>
<evidence type="ECO:0000313" key="2">
    <source>
        <dbReference type="EMBL" id="AZJ35588.1"/>
    </source>
</evidence>
<name>A0A3Q8RNE6_9FLAO</name>
<keyword evidence="1" id="KW-1133">Transmembrane helix</keyword>
<feature type="transmembrane region" description="Helical" evidence="1">
    <location>
        <begin position="110"/>
        <end position="131"/>
    </location>
</feature>
<feature type="transmembrane region" description="Helical" evidence="1">
    <location>
        <begin position="53"/>
        <end position="75"/>
    </location>
</feature>
<dbReference type="KEGG" id="tsig:D6T69_08645"/>
<sequence>MFKNLGFQEYLSVGYIFLIALGLVSDTIFYRYLDIDYLQYITITDTLLSPISLLANNWALSVILIVFSMSLYFLIKNSVKIEEILKRVKWLKKRIEANKKAKRKEYDNKSAFIVSVFIMVFSLLLGFRLGMGINYKKRLAEGRLKNNMTLVFKDDSQLKAKKIGQNSAYIFYVEEGNTFVTVTPILENIKQIKTIQKEE</sequence>
<keyword evidence="3" id="KW-1185">Reference proteome</keyword>
<dbReference type="RefSeq" id="WP_125067364.1">
    <property type="nucleotide sequence ID" value="NZ_CP032548.1"/>
</dbReference>
<dbReference type="AlphaFoldDB" id="A0A3Q8RNE6"/>
<evidence type="ECO:0000256" key="1">
    <source>
        <dbReference type="SAM" id="Phobius"/>
    </source>
</evidence>
<evidence type="ECO:0000313" key="3">
    <source>
        <dbReference type="Proteomes" id="UP000274593"/>
    </source>
</evidence>
<reference evidence="2 3" key="1">
    <citation type="submission" date="2018-09" db="EMBL/GenBank/DDBJ databases">
        <title>Insights into the microbiota of Asian seabass (Lates calcarifer) with tenacibaculosis symptoms and description of sp. nov. Tenacibaculum singaporense.</title>
        <authorList>
            <person name="Miyake S."/>
            <person name="Soh M."/>
            <person name="Azman M.N."/>
            <person name="Ngoh S.Y."/>
            <person name="Orban L."/>
        </authorList>
    </citation>
    <scope>NUCLEOTIDE SEQUENCE [LARGE SCALE GENOMIC DNA]</scope>
    <source>
        <strain evidence="2 3">DSM 106434</strain>
    </source>
</reference>